<evidence type="ECO:0000259" key="3">
    <source>
        <dbReference type="Pfam" id="PF09335"/>
    </source>
</evidence>
<keyword evidence="2" id="KW-1133">Transmembrane helix</keyword>
<dbReference type="Proteomes" id="UP001595528">
    <property type="component" value="Unassembled WGS sequence"/>
</dbReference>
<protein>
    <submittedName>
        <fullName evidence="4">DedA family protein</fullName>
    </submittedName>
</protein>
<feature type="region of interest" description="Disordered" evidence="1">
    <location>
        <begin position="197"/>
        <end position="221"/>
    </location>
</feature>
<dbReference type="PANTHER" id="PTHR42709:SF2">
    <property type="entry name" value="INNER MEMBRANE PROTEIN YOHD"/>
    <property type="match status" value="1"/>
</dbReference>
<dbReference type="InterPro" id="IPR051311">
    <property type="entry name" value="DedA_domain"/>
</dbReference>
<feature type="transmembrane region" description="Helical" evidence="2">
    <location>
        <begin position="49"/>
        <end position="70"/>
    </location>
</feature>
<evidence type="ECO:0000256" key="1">
    <source>
        <dbReference type="SAM" id="MobiDB-lite"/>
    </source>
</evidence>
<evidence type="ECO:0000313" key="5">
    <source>
        <dbReference type="Proteomes" id="UP001595528"/>
    </source>
</evidence>
<evidence type="ECO:0000313" key="4">
    <source>
        <dbReference type="EMBL" id="MFC3227526.1"/>
    </source>
</evidence>
<sequence length="221" mass="24992">MEVWGIDLAQLISDYGSLFYVVTFIWVFLEGETFVIFSGALAEQGYLNIWILIAVAWIGSFCGDQLYFYIGRRYGARVIARFPRIERGADRALRLLHRYHTAFILSYRFIYGVRNFASFAMGMSEVPWRRFLVLNFVAAGLWATSFAGGGYLIGKLIGALLGDYAKSFMLVFLALFLILFSFGLWFMHRKMKQEDAAPPAQPRALPHHGTKELPAKSGSGS</sequence>
<reference evidence="5" key="1">
    <citation type="journal article" date="2019" name="Int. J. Syst. Evol. Microbiol.">
        <title>The Global Catalogue of Microorganisms (GCM) 10K type strain sequencing project: providing services to taxonomists for standard genome sequencing and annotation.</title>
        <authorList>
            <consortium name="The Broad Institute Genomics Platform"/>
            <consortium name="The Broad Institute Genome Sequencing Center for Infectious Disease"/>
            <person name="Wu L."/>
            <person name="Ma J."/>
        </authorList>
    </citation>
    <scope>NUCLEOTIDE SEQUENCE [LARGE SCALE GENOMIC DNA]</scope>
    <source>
        <strain evidence="5">KCTC 42964</strain>
    </source>
</reference>
<gene>
    <name evidence="4" type="ORF">ACFOGJ_09810</name>
</gene>
<evidence type="ECO:0000256" key="2">
    <source>
        <dbReference type="SAM" id="Phobius"/>
    </source>
</evidence>
<dbReference type="RefSeq" id="WP_379899747.1">
    <property type="nucleotide sequence ID" value="NZ_JBHRTR010000023.1"/>
</dbReference>
<keyword evidence="2" id="KW-0472">Membrane</keyword>
<feature type="transmembrane region" description="Helical" evidence="2">
    <location>
        <begin position="165"/>
        <end position="186"/>
    </location>
</feature>
<accession>A0ABV7KZI6</accession>
<dbReference type="EMBL" id="JBHRTR010000023">
    <property type="protein sequence ID" value="MFC3227526.1"/>
    <property type="molecule type" value="Genomic_DNA"/>
</dbReference>
<name>A0ABV7KZI6_9PROT</name>
<comment type="caution">
    <text evidence="4">The sequence shown here is derived from an EMBL/GenBank/DDBJ whole genome shotgun (WGS) entry which is preliminary data.</text>
</comment>
<dbReference type="InterPro" id="IPR032816">
    <property type="entry name" value="VTT_dom"/>
</dbReference>
<dbReference type="Pfam" id="PF09335">
    <property type="entry name" value="VTT_dom"/>
    <property type="match status" value="1"/>
</dbReference>
<feature type="domain" description="VTT" evidence="3">
    <location>
        <begin position="31"/>
        <end position="151"/>
    </location>
</feature>
<feature type="transmembrane region" description="Helical" evidence="2">
    <location>
        <begin position="131"/>
        <end position="153"/>
    </location>
</feature>
<keyword evidence="5" id="KW-1185">Reference proteome</keyword>
<dbReference type="PANTHER" id="PTHR42709">
    <property type="entry name" value="ALKALINE PHOSPHATASE LIKE PROTEIN"/>
    <property type="match status" value="1"/>
</dbReference>
<keyword evidence="2" id="KW-0812">Transmembrane</keyword>
<organism evidence="4 5">
    <name type="scientific">Marinibaculum pumilum</name>
    <dbReference type="NCBI Taxonomy" id="1766165"/>
    <lineage>
        <taxon>Bacteria</taxon>
        <taxon>Pseudomonadati</taxon>
        <taxon>Pseudomonadota</taxon>
        <taxon>Alphaproteobacteria</taxon>
        <taxon>Rhodospirillales</taxon>
        <taxon>Rhodospirillaceae</taxon>
        <taxon>Marinibaculum</taxon>
    </lineage>
</organism>
<feature type="transmembrane region" description="Helical" evidence="2">
    <location>
        <begin position="12"/>
        <end position="29"/>
    </location>
</feature>
<proteinExistence type="predicted"/>